<reference evidence="7 8" key="1">
    <citation type="submission" date="2022-09" db="EMBL/GenBank/DDBJ databases">
        <title>Enrichment on poylsaccharides allowed isolation of novel metabolic and taxonomic groups of Haloarchaea.</title>
        <authorList>
            <person name="Sorokin D.Y."/>
            <person name="Elcheninov A.G."/>
            <person name="Khizhniak T.V."/>
            <person name="Kolganova T.V."/>
            <person name="Kublanov I.V."/>
        </authorList>
    </citation>
    <scope>NUCLEOTIDE SEQUENCE [LARGE SCALE GENOMIC DNA]</scope>
    <source>
        <strain evidence="7 8">AArc-curdl1</strain>
    </source>
</reference>
<protein>
    <submittedName>
        <fullName evidence="7">Helix-turn-helix domain-containing protein</fullName>
    </submittedName>
</protein>
<dbReference type="AlphaFoldDB" id="A0AAP3E6L7"/>
<name>A0AAP3E6L7_9EURY</name>
<evidence type="ECO:0000259" key="5">
    <source>
        <dbReference type="Pfam" id="PF04967"/>
    </source>
</evidence>
<evidence type="ECO:0000256" key="2">
    <source>
        <dbReference type="ARBA" id="ARBA00023163"/>
    </source>
</evidence>
<evidence type="ECO:0000256" key="1">
    <source>
        <dbReference type="ARBA" id="ARBA00023015"/>
    </source>
</evidence>
<accession>A0AAP3E6L7</accession>
<feature type="compositionally biased region" description="Polar residues" evidence="4">
    <location>
        <begin position="130"/>
        <end position="139"/>
    </location>
</feature>
<dbReference type="EMBL" id="JAOPJZ010000005">
    <property type="protein sequence ID" value="MCU4751962.1"/>
    <property type="molecule type" value="Genomic_DNA"/>
</dbReference>
<evidence type="ECO:0000259" key="6">
    <source>
        <dbReference type="Pfam" id="PF15915"/>
    </source>
</evidence>
<feature type="domain" description="HTH bat-type" evidence="5">
    <location>
        <begin position="665"/>
        <end position="716"/>
    </location>
</feature>
<gene>
    <name evidence="7" type="ORF">OB919_08195</name>
</gene>
<keyword evidence="1" id="KW-0805">Transcription regulation</keyword>
<organism evidence="7 8">
    <name type="scientific">Natronosalvus hydrolyticus</name>
    <dbReference type="NCBI Taxonomy" id="2979988"/>
    <lineage>
        <taxon>Archaea</taxon>
        <taxon>Methanobacteriati</taxon>
        <taxon>Methanobacteriota</taxon>
        <taxon>Stenosarchaea group</taxon>
        <taxon>Halobacteria</taxon>
        <taxon>Halobacteriales</taxon>
        <taxon>Natrialbaceae</taxon>
        <taxon>Natronosalvus</taxon>
    </lineage>
</organism>
<evidence type="ECO:0000256" key="3">
    <source>
        <dbReference type="SAM" id="Coils"/>
    </source>
</evidence>
<dbReference type="Pfam" id="PF04967">
    <property type="entry name" value="HTH_10"/>
    <property type="match status" value="1"/>
</dbReference>
<feature type="coiled-coil region" evidence="3">
    <location>
        <begin position="284"/>
        <end position="318"/>
    </location>
</feature>
<feature type="domain" description="Bacterioopsin transcriptional activator GAF and HTH associated" evidence="6">
    <location>
        <begin position="506"/>
        <end position="658"/>
    </location>
</feature>
<feature type="compositionally biased region" description="Basic and acidic residues" evidence="4">
    <location>
        <begin position="144"/>
        <end position="159"/>
    </location>
</feature>
<keyword evidence="2" id="KW-0804">Transcription</keyword>
<evidence type="ECO:0000313" key="7">
    <source>
        <dbReference type="EMBL" id="MCU4751962.1"/>
    </source>
</evidence>
<evidence type="ECO:0000256" key="4">
    <source>
        <dbReference type="SAM" id="MobiDB-lite"/>
    </source>
</evidence>
<sequence length="726" mass="78419">MSDEHSLEVNTNAERLVLIIRPENEATIARTLRTEMAAGEYTVVTAATVSEGREILERATVGCVVVSFDQVSATDFAALRARALCPILALVGAERTATALEMGATDVLRPDDPPAVVRRRVKNLLGATADTPTVTQQSAGGEPSQRETPADPHPAESLRRATTPSRVCTNVTEAIVDATPVSIAGCYLRSGDRLNPAAVVPAGADPPIRLPPIALSEHPELDPREISGPAIGQYSSLQSIVEEASDEAIFVAPIGDRGILFGSGSRVQEMDTAAIGTVQWLVALATLVLERLENQRRLEALETERKHLETDVGRWQSLGGALTSVVDGLEDGMSRSSFERVLCRELVSLEWIEGTWVGDLSFDSGTYSCREQAGITVVPLGNGDGTVPDSLFRELIDSLAAGDSALLSAVDLVGYEGTRSLPSGEREETTMGDTVFVPLVFDRRRYGVLGIRTDDADLGAETRERFDVVGSVLSMASAFLECRRFIGSDERLHLEIRITGGTSETLEGKTTADPLLALATSLECRLSVLALSVTPLGERHETTAALAVEKSGFEVPTVQSAVDSIDGIEFLEGARRSNGRLTLYVRLATETIAQRVTTHGGLITTIDGTGSHPTLHIEIAAESDVRSFVDLLDRHLEGVELRRKRTVSPGAQAGASFADHAHQRLTDRQLETLRLAYQAGYFEWPRERTGSEVAALLAVSQPTFARHLRIAQRKLYELLFDDGWLE</sequence>
<keyword evidence="3" id="KW-0175">Coiled coil</keyword>
<dbReference type="InterPro" id="IPR031803">
    <property type="entry name" value="BAT_GAF/HTH-assoc"/>
</dbReference>
<keyword evidence="8" id="KW-1185">Reference proteome</keyword>
<dbReference type="Pfam" id="PF15915">
    <property type="entry name" value="BAT"/>
    <property type="match status" value="1"/>
</dbReference>
<dbReference type="PANTHER" id="PTHR34236:SF1">
    <property type="entry name" value="DIMETHYL SULFOXIDE REDUCTASE TRANSCRIPTIONAL ACTIVATOR"/>
    <property type="match status" value="1"/>
</dbReference>
<comment type="caution">
    <text evidence="7">The sequence shown here is derived from an EMBL/GenBank/DDBJ whole genome shotgun (WGS) entry which is preliminary data.</text>
</comment>
<dbReference type="PANTHER" id="PTHR34236">
    <property type="entry name" value="DIMETHYL SULFOXIDE REDUCTASE TRANSCRIPTIONAL ACTIVATOR"/>
    <property type="match status" value="1"/>
</dbReference>
<dbReference type="Proteomes" id="UP001321047">
    <property type="component" value="Unassembled WGS sequence"/>
</dbReference>
<feature type="region of interest" description="Disordered" evidence="4">
    <location>
        <begin position="126"/>
        <end position="164"/>
    </location>
</feature>
<dbReference type="InterPro" id="IPR007050">
    <property type="entry name" value="HTH_bacterioopsin"/>
</dbReference>
<dbReference type="RefSeq" id="WP_342808285.1">
    <property type="nucleotide sequence ID" value="NZ_JAOPJZ010000005.1"/>
</dbReference>
<evidence type="ECO:0000313" key="8">
    <source>
        <dbReference type="Proteomes" id="UP001321047"/>
    </source>
</evidence>
<proteinExistence type="predicted"/>